<dbReference type="EMBL" id="KB446544">
    <property type="protein sequence ID" value="EME39757.1"/>
    <property type="molecule type" value="Genomic_DNA"/>
</dbReference>
<feature type="region of interest" description="Disordered" evidence="4">
    <location>
        <begin position="173"/>
        <end position="196"/>
    </location>
</feature>
<evidence type="ECO:0000259" key="5">
    <source>
        <dbReference type="Pfam" id="PF07989"/>
    </source>
</evidence>
<comment type="subcellular location">
    <subcellularLocation>
        <location evidence="1">Cytoplasm</location>
    </subcellularLocation>
</comment>
<organism evidence="6 7">
    <name type="scientific">Dothistroma septosporum (strain NZE10 / CBS 128990)</name>
    <name type="common">Red band needle blight fungus</name>
    <name type="synonym">Mycosphaerella pini</name>
    <dbReference type="NCBI Taxonomy" id="675120"/>
    <lineage>
        <taxon>Eukaryota</taxon>
        <taxon>Fungi</taxon>
        <taxon>Dikarya</taxon>
        <taxon>Ascomycota</taxon>
        <taxon>Pezizomycotina</taxon>
        <taxon>Dothideomycetes</taxon>
        <taxon>Dothideomycetidae</taxon>
        <taxon>Mycosphaerellales</taxon>
        <taxon>Mycosphaerellaceae</taxon>
        <taxon>Dothistroma</taxon>
    </lineage>
</organism>
<feature type="coiled-coil region" evidence="3">
    <location>
        <begin position="274"/>
        <end position="339"/>
    </location>
</feature>
<dbReference type="GO" id="GO:0005737">
    <property type="term" value="C:cytoplasm"/>
    <property type="evidence" value="ECO:0007669"/>
    <property type="project" value="UniProtKB-SubCell"/>
</dbReference>
<dbReference type="HOGENOM" id="CLU_621970_0_0_1"/>
<accession>N1PC60</accession>
<reference evidence="6 7" key="2">
    <citation type="journal article" date="2012" name="PLoS Pathog.">
        <title>Diverse lifestyles and strategies of plant pathogenesis encoded in the genomes of eighteen Dothideomycetes fungi.</title>
        <authorList>
            <person name="Ohm R.A."/>
            <person name="Feau N."/>
            <person name="Henrissat B."/>
            <person name="Schoch C.L."/>
            <person name="Horwitz B.A."/>
            <person name="Barry K.W."/>
            <person name="Condon B.J."/>
            <person name="Copeland A.C."/>
            <person name="Dhillon B."/>
            <person name="Glaser F."/>
            <person name="Hesse C.N."/>
            <person name="Kosti I."/>
            <person name="LaButti K."/>
            <person name="Lindquist E.A."/>
            <person name="Lucas S."/>
            <person name="Salamov A.A."/>
            <person name="Bradshaw R.E."/>
            <person name="Ciuffetti L."/>
            <person name="Hamelin R.C."/>
            <person name="Kema G.H.J."/>
            <person name="Lawrence C."/>
            <person name="Scott J.A."/>
            <person name="Spatafora J.W."/>
            <person name="Turgeon B.G."/>
            <person name="de Wit P.J.G.M."/>
            <person name="Zhong S."/>
            <person name="Goodwin S.B."/>
            <person name="Grigoriev I.V."/>
        </authorList>
    </citation>
    <scope>NUCLEOTIDE SEQUENCE [LARGE SCALE GENOMIC DNA]</scope>
    <source>
        <strain evidence="7">NZE10 / CBS 128990</strain>
    </source>
</reference>
<gene>
    <name evidence="6" type="ORF">DOTSEDRAFT_178563</name>
</gene>
<dbReference type="Proteomes" id="UP000016933">
    <property type="component" value="Unassembled WGS sequence"/>
</dbReference>
<dbReference type="OMA" id="ANMHEEI"/>
<evidence type="ECO:0000313" key="6">
    <source>
        <dbReference type="EMBL" id="EME39757.1"/>
    </source>
</evidence>
<sequence>MERRPDDSQLSIASVAFPVEAEMTARPASSSGHLTLKEHTKHLDTLTKENFDLKLKITFLEDAIRTRSQDGVEDLINQTVSLQTELAHERRETQSMRRKVRTLEQQSQKLEEALRNAETSRPSREYNDDDDPILQANMHEEILYLRQQLDRTENTITTLRDEVTTKEFEKRKMADHVRSMAEKRGQDSAASNGTPDMWQQLLNTETTRREQAEEIANDLRNELSTLRLKVAAVPRRHASTRASPRSPARRSSRSRSASRPRSDPEQDIIDVMEEHEQATALQNLKQRAADLEQQNTELKHDNVELRRDLAAQTSMLTSRNRERERLQQMIEDLKLEQTNGARSVAGESIFERSISRAHQRSQSRVSDHTAITDAERDTWHKKEGELRDVHAELRLKYQELDRQHKTYLHYVSVLEGDFKEMEDELSDCHQEIQTLQKERDD</sequence>
<evidence type="ECO:0000256" key="3">
    <source>
        <dbReference type="SAM" id="Coils"/>
    </source>
</evidence>
<dbReference type="eggNOG" id="ENOG502QU0H">
    <property type="taxonomic scope" value="Eukaryota"/>
</dbReference>
<dbReference type="AlphaFoldDB" id="N1PC60"/>
<name>N1PC60_DOTSN</name>
<dbReference type="Pfam" id="PF07989">
    <property type="entry name" value="Cnn_1N"/>
    <property type="match status" value="1"/>
</dbReference>
<evidence type="ECO:0000313" key="7">
    <source>
        <dbReference type="Proteomes" id="UP000016933"/>
    </source>
</evidence>
<feature type="compositionally biased region" description="Basic residues" evidence="4">
    <location>
        <begin position="247"/>
        <end position="258"/>
    </location>
</feature>
<keyword evidence="3" id="KW-0175">Coiled coil</keyword>
<feature type="non-terminal residue" evidence="6">
    <location>
        <position position="441"/>
    </location>
</feature>
<proteinExistence type="predicted"/>
<feature type="region of interest" description="Disordered" evidence="4">
    <location>
        <begin position="87"/>
        <end position="131"/>
    </location>
</feature>
<dbReference type="InterPro" id="IPR012943">
    <property type="entry name" value="Cnn_1N"/>
</dbReference>
<feature type="coiled-coil region" evidence="3">
    <location>
        <begin position="202"/>
        <end position="229"/>
    </location>
</feature>
<evidence type="ECO:0000256" key="1">
    <source>
        <dbReference type="ARBA" id="ARBA00004496"/>
    </source>
</evidence>
<evidence type="ECO:0000256" key="4">
    <source>
        <dbReference type="SAM" id="MobiDB-lite"/>
    </source>
</evidence>
<feature type="domain" description="Centrosomin N-terminal motif 1" evidence="5">
    <location>
        <begin position="35"/>
        <end position="106"/>
    </location>
</feature>
<evidence type="ECO:0000256" key="2">
    <source>
        <dbReference type="ARBA" id="ARBA00022490"/>
    </source>
</evidence>
<feature type="compositionally biased region" description="Basic and acidic residues" evidence="4">
    <location>
        <begin position="173"/>
        <end position="186"/>
    </location>
</feature>
<dbReference type="GO" id="GO:0005815">
    <property type="term" value="C:microtubule organizing center"/>
    <property type="evidence" value="ECO:0007669"/>
    <property type="project" value="InterPro"/>
</dbReference>
<keyword evidence="2" id="KW-0963">Cytoplasm</keyword>
<protein>
    <recommendedName>
        <fullName evidence="5">Centrosomin N-terminal motif 1 domain-containing protein</fullName>
    </recommendedName>
</protein>
<feature type="region of interest" description="Disordered" evidence="4">
    <location>
        <begin position="230"/>
        <end position="266"/>
    </location>
</feature>
<keyword evidence="7" id="KW-1185">Reference proteome</keyword>
<reference evidence="7" key="1">
    <citation type="journal article" date="2012" name="PLoS Genet.">
        <title>The genomes of the fungal plant pathogens Cladosporium fulvum and Dothistroma septosporum reveal adaptation to different hosts and lifestyles but also signatures of common ancestry.</title>
        <authorList>
            <person name="de Wit P.J.G.M."/>
            <person name="van der Burgt A."/>
            <person name="Oekmen B."/>
            <person name="Stergiopoulos I."/>
            <person name="Abd-Elsalam K.A."/>
            <person name="Aerts A.L."/>
            <person name="Bahkali A.H."/>
            <person name="Beenen H.G."/>
            <person name="Chettri P."/>
            <person name="Cox M.P."/>
            <person name="Datema E."/>
            <person name="de Vries R.P."/>
            <person name="Dhillon B."/>
            <person name="Ganley A.R."/>
            <person name="Griffiths S.A."/>
            <person name="Guo Y."/>
            <person name="Hamelin R.C."/>
            <person name="Henrissat B."/>
            <person name="Kabir M.S."/>
            <person name="Jashni M.K."/>
            <person name="Kema G."/>
            <person name="Klaubauf S."/>
            <person name="Lapidus A."/>
            <person name="Levasseur A."/>
            <person name="Lindquist E."/>
            <person name="Mehrabi R."/>
            <person name="Ohm R.A."/>
            <person name="Owen T.J."/>
            <person name="Salamov A."/>
            <person name="Schwelm A."/>
            <person name="Schijlen E."/>
            <person name="Sun H."/>
            <person name="van den Burg H.A."/>
            <person name="van Ham R.C.H.J."/>
            <person name="Zhang S."/>
            <person name="Goodwin S.B."/>
            <person name="Grigoriev I.V."/>
            <person name="Collemare J."/>
            <person name="Bradshaw R.E."/>
        </authorList>
    </citation>
    <scope>NUCLEOTIDE SEQUENCE [LARGE SCALE GENOMIC DNA]</scope>
    <source>
        <strain evidence="7">NZE10 / CBS 128990</strain>
    </source>
</reference>
<dbReference type="OrthoDB" id="10255000at2759"/>
<dbReference type="STRING" id="675120.N1PC60"/>